<evidence type="ECO:0000256" key="3">
    <source>
        <dbReference type="ARBA" id="ARBA00022989"/>
    </source>
</evidence>
<sequence length="409" mass="41806">MTVPTERPRLERGVLLLLAVASGVAVGNVYFPQAISPLISSGLGVPPASAALVVTSVQLGYGAGIFLLVPLGDRVPNRNLIVTLLMLTAGGLVAAGMAPGLSTLFGAGVLVGVTTVVAPLIAAMTVGLVADDRRGEVTGILLSGSTGGMLLSRAFGGTVGEWLGWRAPYIVAAAAVVLVAVALMVTVPRTRPTSTQRYPALLVGVLRVLREEPELRRSCFYQASVFGGFSAVWTGIALVVTGPIYGLDARVVGLLALVGAATMVAAPVAGRMVDRRGPDRVTFVCVLGVLGSAAILAVGAVGGAPGLVALLVGTLLLDVTMQSGMVANVARIFAVRPESRSRMNTAYMTCAYLGGALGSWAGARCYAHLGWLGVCGLLAVLSGLALLRHVAHRVSSRVIADEAAHSVSR</sequence>
<reference evidence="8" key="1">
    <citation type="submission" date="2019-11" db="EMBL/GenBank/DDBJ databases">
        <title>The complete genome sequence of Saccharopolyspora sp. E2A.</title>
        <authorList>
            <person name="Zhang G."/>
        </authorList>
    </citation>
    <scope>NUCLEOTIDE SEQUENCE [LARGE SCALE GENOMIC DNA]</scope>
    <source>
        <strain evidence="8">E2A</strain>
    </source>
</reference>
<dbReference type="SUPFAM" id="SSF103473">
    <property type="entry name" value="MFS general substrate transporter"/>
    <property type="match status" value="1"/>
</dbReference>
<evidence type="ECO:0000259" key="6">
    <source>
        <dbReference type="PROSITE" id="PS50850"/>
    </source>
</evidence>
<dbReference type="InterPro" id="IPR020846">
    <property type="entry name" value="MFS_dom"/>
</dbReference>
<dbReference type="InterPro" id="IPR011701">
    <property type="entry name" value="MFS"/>
</dbReference>
<dbReference type="Gene3D" id="1.20.1250.20">
    <property type="entry name" value="MFS general substrate transporter like domains"/>
    <property type="match status" value="1"/>
</dbReference>
<feature type="transmembrane region" description="Helical" evidence="5">
    <location>
        <begin position="307"/>
        <end position="333"/>
    </location>
</feature>
<feature type="transmembrane region" description="Helical" evidence="5">
    <location>
        <begin position="281"/>
        <end position="301"/>
    </location>
</feature>
<dbReference type="CDD" id="cd17324">
    <property type="entry name" value="MFS_NepI_like"/>
    <property type="match status" value="1"/>
</dbReference>
<protein>
    <submittedName>
        <fullName evidence="7">MFS transporter</fullName>
    </submittedName>
</protein>
<feature type="domain" description="Major facilitator superfamily (MFS) profile" evidence="6">
    <location>
        <begin position="14"/>
        <end position="394"/>
    </location>
</feature>
<dbReference type="PANTHER" id="PTHR42910">
    <property type="entry name" value="TRANSPORTER SCO4007-RELATED"/>
    <property type="match status" value="1"/>
</dbReference>
<evidence type="ECO:0000256" key="2">
    <source>
        <dbReference type="ARBA" id="ARBA00022692"/>
    </source>
</evidence>
<name>A0A5Q3Q7Y5_9PSEU</name>
<dbReference type="EMBL" id="CP045929">
    <property type="protein sequence ID" value="QGK69930.1"/>
    <property type="molecule type" value="Genomic_DNA"/>
</dbReference>
<keyword evidence="3 5" id="KW-1133">Transmembrane helix</keyword>
<feature type="transmembrane region" description="Helical" evidence="5">
    <location>
        <begin position="137"/>
        <end position="155"/>
    </location>
</feature>
<keyword evidence="2 5" id="KW-0812">Transmembrane</keyword>
<dbReference type="GO" id="GO:0022857">
    <property type="term" value="F:transmembrane transporter activity"/>
    <property type="evidence" value="ECO:0007669"/>
    <property type="project" value="InterPro"/>
</dbReference>
<dbReference type="AlphaFoldDB" id="A0A5Q3Q7Y5"/>
<feature type="transmembrane region" description="Helical" evidence="5">
    <location>
        <begin position="79"/>
        <end position="98"/>
    </location>
</feature>
<organism evidence="7 8">
    <name type="scientific">Allosaccharopolyspora coralli</name>
    <dbReference type="NCBI Taxonomy" id="2665642"/>
    <lineage>
        <taxon>Bacteria</taxon>
        <taxon>Bacillati</taxon>
        <taxon>Actinomycetota</taxon>
        <taxon>Actinomycetes</taxon>
        <taxon>Pseudonocardiales</taxon>
        <taxon>Pseudonocardiaceae</taxon>
        <taxon>Allosaccharopolyspora</taxon>
    </lineage>
</organism>
<dbReference type="RefSeq" id="WP_154076523.1">
    <property type="nucleotide sequence ID" value="NZ_CP045929.1"/>
</dbReference>
<dbReference type="Pfam" id="PF07690">
    <property type="entry name" value="MFS_1"/>
    <property type="match status" value="1"/>
</dbReference>
<evidence type="ECO:0000313" key="8">
    <source>
        <dbReference type="Proteomes" id="UP000371041"/>
    </source>
</evidence>
<proteinExistence type="predicted"/>
<feature type="transmembrane region" description="Helical" evidence="5">
    <location>
        <begin position="167"/>
        <end position="187"/>
    </location>
</feature>
<evidence type="ECO:0000256" key="4">
    <source>
        <dbReference type="ARBA" id="ARBA00023136"/>
    </source>
</evidence>
<dbReference type="GO" id="GO:0005886">
    <property type="term" value="C:plasma membrane"/>
    <property type="evidence" value="ECO:0007669"/>
    <property type="project" value="UniProtKB-SubCell"/>
</dbReference>
<dbReference type="PROSITE" id="PS50850">
    <property type="entry name" value="MFS"/>
    <property type="match status" value="1"/>
</dbReference>
<dbReference type="KEGG" id="sace:GIY23_10720"/>
<keyword evidence="4 5" id="KW-0472">Membrane</keyword>
<feature type="transmembrane region" description="Helical" evidence="5">
    <location>
        <begin position="219"/>
        <end position="245"/>
    </location>
</feature>
<accession>A0A5Q3Q7Y5</accession>
<evidence type="ECO:0000256" key="1">
    <source>
        <dbReference type="ARBA" id="ARBA00004651"/>
    </source>
</evidence>
<feature type="transmembrane region" description="Helical" evidence="5">
    <location>
        <begin position="369"/>
        <end position="387"/>
    </location>
</feature>
<evidence type="ECO:0000313" key="7">
    <source>
        <dbReference type="EMBL" id="QGK69930.1"/>
    </source>
</evidence>
<feature type="transmembrane region" description="Helical" evidence="5">
    <location>
        <begin position="345"/>
        <end position="363"/>
    </location>
</feature>
<dbReference type="PANTHER" id="PTHR42910:SF1">
    <property type="entry name" value="MAJOR FACILITATOR SUPERFAMILY (MFS) PROFILE DOMAIN-CONTAINING PROTEIN"/>
    <property type="match status" value="1"/>
</dbReference>
<dbReference type="Proteomes" id="UP000371041">
    <property type="component" value="Chromosome"/>
</dbReference>
<feature type="transmembrane region" description="Helical" evidence="5">
    <location>
        <begin position="251"/>
        <end position="269"/>
    </location>
</feature>
<feature type="transmembrane region" description="Helical" evidence="5">
    <location>
        <begin position="104"/>
        <end position="130"/>
    </location>
</feature>
<keyword evidence="8" id="KW-1185">Reference proteome</keyword>
<evidence type="ECO:0000256" key="5">
    <source>
        <dbReference type="SAM" id="Phobius"/>
    </source>
</evidence>
<feature type="transmembrane region" description="Helical" evidence="5">
    <location>
        <begin position="12"/>
        <end position="31"/>
    </location>
</feature>
<comment type="subcellular location">
    <subcellularLocation>
        <location evidence="1">Cell membrane</location>
        <topology evidence="1">Multi-pass membrane protein</topology>
    </subcellularLocation>
</comment>
<dbReference type="InterPro" id="IPR036259">
    <property type="entry name" value="MFS_trans_sf"/>
</dbReference>
<feature type="transmembrane region" description="Helical" evidence="5">
    <location>
        <begin position="51"/>
        <end position="72"/>
    </location>
</feature>
<gene>
    <name evidence="7" type="ORF">GIY23_10720</name>
</gene>